<protein>
    <submittedName>
        <fullName evidence="2">BNR repeat protein</fullName>
    </submittedName>
</protein>
<dbReference type="Proteomes" id="UP000241964">
    <property type="component" value="Unassembled WGS sequence"/>
</dbReference>
<organism evidence="2 3">
    <name type="scientific">Dyadobacter jiangsuensis</name>
    <dbReference type="NCBI Taxonomy" id="1591085"/>
    <lineage>
        <taxon>Bacteria</taxon>
        <taxon>Pseudomonadati</taxon>
        <taxon>Bacteroidota</taxon>
        <taxon>Cytophagia</taxon>
        <taxon>Cytophagales</taxon>
        <taxon>Spirosomataceae</taxon>
        <taxon>Dyadobacter</taxon>
    </lineage>
</organism>
<evidence type="ECO:0000259" key="1">
    <source>
        <dbReference type="Pfam" id="PF13088"/>
    </source>
</evidence>
<name>A0A2P8FZM3_9BACT</name>
<gene>
    <name evidence="2" type="ORF">CLV60_10826</name>
</gene>
<dbReference type="InterPro" id="IPR011040">
    <property type="entry name" value="Sialidase"/>
</dbReference>
<dbReference type="CDD" id="cd15482">
    <property type="entry name" value="Sialidase_non-viral"/>
    <property type="match status" value="1"/>
</dbReference>
<dbReference type="EMBL" id="PYAS01000008">
    <property type="protein sequence ID" value="PSL27172.1"/>
    <property type="molecule type" value="Genomic_DNA"/>
</dbReference>
<dbReference type="Gene3D" id="2.120.10.10">
    <property type="match status" value="1"/>
</dbReference>
<keyword evidence="3" id="KW-1185">Reference proteome</keyword>
<dbReference type="Pfam" id="PF13088">
    <property type="entry name" value="BNR_2"/>
    <property type="match status" value="1"/>
</dbReference>
<dbReference type="InterPro" id="IPR036278">
    <property type="entry name" value="Sialidase_sf"/>
</dbReference>
<proteinExistence type="predicted"/>
<reference evidence="2 3" key="1">
    <citation type="submission" date="2018-03" db="EMBL/GenBank/DDBJ databases">
        <title>Genomic Encyclopedia of Archaeal and Bacterial Type Strains, Phase II (KMG-II): from individual species to whole genera.</title>
        <authorList>
            <person name="Goeker M."/>
        </authorList>
    </citation>
    <scope>NUCLEOTIDE SEQUENCE [LARGE SCALE GENOMIC DNA]</scope>
    <source>
        <strain evidence="2 3">DSM 29057</strain>
    </source>
</reference>
<feature type="domain" description="Sialidase" evidence="1">
    <location>
        <begin position="172"/>
        <end position="374"/>
    </location>
</feature>
<dbReference type="SUPFAM" id="SSF50939">
    <property type="entry name" value="Sialidases"/>
    <property type="match status" value="1"/>
</dbReference>
<dbReference type="RefSeq" id="WP_106596592.1">
    <property type="nucleotide sequence ID" value="NZ_PYAS01000008.1"/>
</dbReference>
<comment type="caution">
    <text evidence="2">The sequence shown here is derived from an EMBL/GenBank/DDBJ whole genome shotgun (WGS) entry which is preliminary data.</text>
</comment>
<dbReference type="PANTHER" id="PTHR43752">
    <property type="entry name" value="BNR/ASP-BOX REPEAT FAMILY PROTEIN"/>
    <property type="match status" value="1"/>
</dbReference>
<dbReference type="AlphaFoldDB" id="A0A2P8FZM3"/>
<evidence type="ECO:0000313" key="3">
    <source>
        <dbReference type="Proteomes" id="UP000241964"/>
    </source>
</evidence>
<sequence>MKLKEISALLLLFSAIEYQVPARANAYPGPGAQLTFTDSIPGVRKVEDVVIYRNEKFHAAFPSVIKKKNGEIVLAFRRAPDRKVFGEKGTNHVDPNSYLVSVKSKDGKTWTSEPELIYSHPFGGSQDPCLLQLKDGTILCASYGWAFLRPDGMENLKKPYFLAGGAVFLGGYVLRSTDGGKSWLGPLYPPHIEQEINYTAMGEKLPAYNRGAMYEGKNGRIFWVVAATDRQSPNKTSNHLLISDDKGLTWKYSAPVAVDEEVSFNEASVYETPKGDVVAFLRTAGLDDQACIARSVDGGKTFTAWEKMGFQGHPLHALRLPDNRVLLSYGYRHKPLGIRARILNAECTDFATAPEIVLRTDGGTTDLGYPWAVQLDKNRVLVSYYFNVPGGPQHIAGSILEIR</sequence>
<accession>A0A2P8FZM3</accession>
<evidence type="ECO:0000313" key="2">
    <source>
        <dbReference type="EMBL" id="PSL27172.1"/>
    </source>
</evidence>
<dbReference type="OrthoDB" id="7294637at2"/>
<dbReference type="PANTHER" id="PTHR43752:SF2">
    <property type="entry name" value="BNR_ASP-BOX REPEAT FAMILY PROTEIN"/>
    <property type="match status" value="1"/>
</dbReference>